<dbReference type="Gene3D" id="3.30.450.40">
    <property type="match status" value="1"/>
</dbReference>
<dbReference type="Pfam" id="PF01590">
    <property type="entry name" value="GAF"/>
    <property type="match status" value="1"/>
</dbReference>
<dbReference type="GO" id="GO:1902201">
    <property type="term" value="P:negative regulation of bacterial-type flagellum-dependent cell motility"/>
    <property type="evidence" value="ECO:0007669"/>
    <property type="project" value="TreeGrafter"/>
</dbReference>
<protein>
    <recommendedName>
        <fullName evidence="1">diguanylate cyclase</fullName>
        <ecNumber evidence="1">2.7.7.65</ecNumber>
    </recommendedName>
</protein>
<dbReference type="Pfam" id="PF00990">
    <property type="entry name" value="GGDEF"/>
    <property type="match status" value="1"/>
</dbReference>
<dbReference type="InterPro" id="IPR009875">
    <property type="entry name" value="PilZ_domain"/>
</dbReference>
<evidence type="ECO:0000313" key="5">
    <source>
        <dbReference type="Proteomes" id="UP000063964"/>
    </source>
</evidence>
<dbReference type="RefSeq" id="WP_066603490.1">
    <property type="nucleotide sequence ID" value="NZ_CP014230.1"/>
</dbReference>
<sequence>MDASGFSSCLDTLLNALRNLSGPPSIQRTLSELCTHVAQYFQAKHFAVLLVEPDSRELVFSEVVGAKRELLEGKRLRKGKGIAGWVAETDTSLLVEDTGEDPRFQTQWLTAKTQDVTSIMAVPLRSGDLVYAVMEVMDSYRGVTFTPDNLKELESIANLASLALERVYYFRAMKRLSETDTLTGLPNRRCFLRHMHSEIERCGRYNIPSSVLILTLDNLRDINAEHGMRMGDKLLKILGSVLLSESRKADIPCRIGAKQLAVIMPNTGEAAAREAKERVNMKIASECAARDIANLSVTLDVHSGTRENFSALLSIPGVNKPHESEFRKLRSMASNLFSLLNEEKQTTERRQHYRKSVRLAGRYEDPDNQEAGDILLENLSLNGAAFTTMLYHTLTRNRLVKMHFRLDDAKRTEIIRLAQVKYARDRYVGCQFVDQKSYDSDLGFYLMR</sequence>
<feature type="domain" description="GGDEF" evidence="3">
    <location>
        <begin position="207"/>
        <end position="342"/>
    </location>
</feature>
<dbReference type="Gene3D" id="2.40.10.220">
    <property type="entry name" value="predicted glycosyltransferase like domains"/>
    <property type="match status" value="1"/>
</dbReference>
<dbReference type="InterPro" id="IPR000160">
    <property type="entry name" value="GGDEF_dom"/>
</dbReference>
<dbReference type="InterPro" id="IPR029787">
    <property type="entry name" value="Nucleotide_cyclase"/>
</dbReference>
<gene>
    <name evidence="4" type="ORF">AXF15_03735</name>
</gene>
<dbReference type="GO" id="GO:0035438">
    <property type="term" value="F:cyclic-di-GMP binding"/>
    <property type="evidence" value="ECO:0007669"/>
    <property type="project" value="InterPro"/>
</dbReference>
<dbReference type="Gene3D" id="3.30.70.270">
    <property type="match status" value="1"/>
</dbReference>
<dbReference type="AlphaFoldDB" id="A0A0X8JP54"/>
<dbReference type="SUPFAM" id="SSF55073">
    <property type="entry name" value="Nucleotide cyclase"/>
    <property type="match status" value="1"/>
</dbReference>
<reference evidence="5" key="1">
    <citation type="submission" date="2016-02" db="EMBL/GenBank/DDBJ databases">
        <authorList>
            <person name="Holder M.E."/>
            <person name="Ajami N.J."/>
            <person name="Petrosino J.F."/>
        </authorList>
    </citation>
    <scope>NUCLEOTIDE SEQUENCE [LARGE SCALE GENOMIC DNA]</scope>
    <source>
        <strain evidence="5">DSM 12838</strain>
    </source>
</reference>
<accession>A0A0X8JP54</accession>
<dbReference type="SMART" id="SM00267">
    <property type="entry name" value="GGDEF"/>
    <property type="match status" value="1"/>
</dbReference>
<dbReference type="STRING" id="888061.AXF15_03735"/>
<dbReference type="KEGG" id="doa:AXF15_03735"/>
<dbReference type="SUPFAM" id="SSF141371">
    <property type="entry name" value="PilZ domain-like"/>
    <property type="match status" value="1"/>
</dbReference>
<dbReference type="InterPro" id="IPR050469">
    <property type="entry name" value="Diguanylate_Cyclase"/>
</dbReference>
<evidence type="ECO:0000259" key="3">
    <source>
        <dbReference type="PROSITE" id="PS50887"/>
    </source>
</evidence>
<evidence type="ECO:0000256" key="1">
    <source>
        <dbReference type="ARBA" id="ARBA00012528"/>
    </source>
</evidence>
<dbReference type="EMBL" id="CP014230">
    <property type="protein sequence ID" value="AMD92306.1"/>
    <property type="molecule type" value="Genomic_DNA"/>
</dbReference>
<dbReference type="Pfam" id="PF07238">
    <property type="entry name" value="PilZ"/>
    <property type="match status" value="1"/>
</dbReference>
<dbReference type="SUPFAM" id="SSF55781">
    <property type="entry name" value="GAF domain-like"/>
    <property type="match status" value="1"/>
</dbReference>
<dbReference type="GO" id="GO:0043709">
    <property type="term" value="P:cell adhesion involved in single-species biofilm formation"/>
    <property type="evidence" value="ECO:0007669"/>
    <property type="project" value="TreeGrafter"/>
</dbReference>
<dbReference type="Proteomes" id="UP000063964">
    <property type="component" value="Chromosome"/>
</dbReference>
<evidence type="ECO:0000313" key="4">
    <source>
        <dbReference type="EMBL" id="AMD92306.1"/>
    </source>
</evidence>
<dbReference type="OrthoDB" id="343514at2"/>
<comment type="catalytic activity">
    <reaction evidence="2">
        <text>2 GTP = 3',3'-c-di-GMP + 2 diphosphate</text>
        <dbReference type="Rhea" id="RHEA:24898"/>
        <dbReference type="ChEBI" id="CHEBI:33019"/>
        <dbReference type="ChEBI" id="CHEBI:37565"/>
        <dbReference type="ChEBI" id="CHEBI:58805"/>
        <dbReference type="EC" id="2.7.7.65"/>
    </reaction>
</comment>
<name>A0A0X8JP54_9BACT</name>
<dbReference type="EC" id="2.7.7.65" evidence="1"/>
<organism evidence="4 5">
    <name type="scientific">Desulfomicrobium orale DSM 12838</name>
    <dbReference type="NCBI Taxonomy" id="888061"/>
    <lineage>
        <taxon>Bacteria</taxon>
        <taxon>Pseudomonadati</taxon>
        <taxon>Thermodesulfobacteriota</taxon>
        <taxon>Desulfovibrionia</taxon>
        <taxon>Desulfovibrionales</taxon>
        <taxon>Desulfomicrobiaceae</taxon>
        <taxon>Desulfomicrobium</taxon>
    </lineage>
</organism>
<evidence type="ECO:0000256" key="2">
    <source>
        <dbReference type="ARBA" id="ARBA00034247"/>
    </source>
</evidence>
<dbReference type="SMART" id="SM00065">
    <property type="entry name" value="GAF"/>
    <property type="match status" value="1"/>
</dbReference>
<dbReference type="GO" id="GO:0005886">
    <property type="term" value="C:plasma membrane"/>
    <property type="evidence" value="ECO:0007669"/>
    <property type="project" value="TreeGrafter"/>
</dbReference>
<dbReference type="PROSITE" id="PS50887">
    <property type="entry name" value="GGDEF"/>
    <property type="match status" value="1"/>
</dbReference>
<keyword evidence="5" id="KW-1185">Reference proteome</keyword>
<dbReference type="InterPro" id="IPR043128">
    <property type="entry name" value="Rev_trsase/Diguanyl_cyclase"/>
</dbReference>
<dbReference type="GO" id="GO:0052621">
    <property type="term" value="F:diguanylate cyclase activity"/>
    <property type="evidence" value="ECO:0007669"/>
    <property type="project" value="UniProtKB-EC"/>
</dbReference>
<dbReference type="InterPro" id="IPR029016">
    <property type="entry name" value="GAF-like_dom_sf"/>
</dbReference>
<dbReference type="NCBIfam" id="TIGR00254">
    <property type="entry name" value="GGDEF"/>
    <property type="match status" value="1"/>
</dbReference>
<dbReference type="PANTHER" id="PTHR45138:SF9">
    <property type="entry name" value="DIGUANYLATE CYCLASE DGCM-RELATED"/>
    <property type="match status" value="1"/>
</dbReference>
<dbReference type="CDD" id="cd01949">
    <property type="entry name" value="GGDEF"/>
    <property type="match status" value="1"/>
</dbReference>
<proteinExistence type="predicted"/>
<dbReference type="InterPro" id="IPR003018">
    <property type="entry name" value="GAF"/>
</dbReference>
<dbReference type="PANTHER" id="PTHR45138">
    <property type="entry name" value="REGULATORY COMPONENTS OF SENSORY TRANSDUCTION SYSTEM"/>
    <property type="match status" value="1"/>
</dbReference>